<dbReference type="InterPro" id="IPR012338">
    <property type="entry name" value="Beta-lactam/transpept-like"/>
</dbReference>
<accession>X1BXP3</accession>
<keyword evidence="3" id="KW-0328">Glycosyltransferase</keyword>
<dbReference type="GO" id="GO:0008360">
    <property type="term" value="P:regulation of cell shape"/>
    <property type="evidence" value="ECO:0007669"/>
    <property type="project" value="UniProtKB-KW"/>
</dbReference>
<proteinExistence type="predicted"/>
<keyword evidence="2" id="KW-1003">Cell membrane</keyword>
<dbReference type="GO" id="GO:0016020">
    <property type="term" value="C:membrane"/>
    <property type="evidence" value="ECO:0007669"/>
    <property type="project" value="UniProtKB-SubCell"/>
</dbReference>
<dbReference type="EMBL" id="BART01015545">
    <property type="protein sequence ID" value="GAG85902.1"/>
    <property type="molecule type" value="Genomic_DNA"/>
</dbReference>
<sequence>SKQVKCSVDYQLSRISGETSADLTSEYFDDCEMARLLPSNSNVIVGQDSPISAEVLVMDPQKGQVLALVSGSTGYEGQAAFAGHPPGSILSPFIYLTSFTRGASPANLSWDIPANIPSEVESVQSEIGQFQGPVSLRTALANDYLVPALQVLTQMDPDQVWHTAGRMGLTGLHVPPGNEAYELLFQGGEVELADLSQAYGVFANQGVLAGIPQNNSNTDDPNSPIHPQVVLEVLDDSGSIHLDCTDQITECHSTRRPVITQELTYLVTDVLSDETARWPSLGHPNSLEIGRPVAAKIGTTYDNQGKWT</sequence>
<feature type="non-terminal residue" evidence="11">
    <location>
        <position position="1"/>
    </location>
</feature>
<comment type="subcellular location">
    <subcellularLocation>
        <location evidence="1">Membrane</location>
    </subcellularLocation>
</comment>
<evidence type="ECO:0000256" key="7">
    <source>
        <dbReference type="ARBA" id="ARBA00023136"/>
    </source>
</evidence>
<evidence type="ECO:0000256" key="2">
    <source>
        <dbReference type="ARBA" id="ARBA00022475"/>
    </source>
</evidence>
<organism evidence="11">
    <name type="scientific">marine sediment metagenome</name>
    <dbReference type="NCBI Taxonomy" id="412755"/>
    <lineage>
        <taxon>unclassified sequences</taxon>
        <taxon>metagenomes</taxon>
        <taxon>ecological metagenomes</taxon>
    </lineage>
</organism>
<comment type="caution">
    <text evidence="11">The sequence shown here is derived from an EMBL/GenBank/DDBJ whole genome shotgun (WGS) entry which is preliminary data.</text>
</comment>
<evidence type="ECO:0000256" key="1">
    <source>
        <dbReference type="ARBA" id="ARBA00004370"/>
    </source>
</evidence>
<feature type="non-terminal residue" evidence="11">
    <location>
        <position position="308"/>
    </location>
</feature>
<name>X1BXP3_9ZZZZ</name>
<dbReference type="PANTHER" id="PTHR32282">
    <property type="entry name" value="BINDING PROTEIN TRANSPEPTIDASE, PUTATIVE-RELATED"/>
    <property type="match status" value="1"/>
</dbReference>
<dbReference type="GO" id="GO:0009252">
    <property type="term" value="P:peptidoglycan biosynthetic process"/>
    <property type="evidence" value="ECO:0007669"/>
    <property type="project" value="UniProtKB-KW"/>
</dbReference>
<evidence type="ECO:0000256" key="6">
    <source>
        <dbReference type="ARBA" id="ARBA00022984"/>
    </source>
</evidence>
<evidence type="ECO:0000256" key="9">
    <source>
        <dbReference type="ARBA" id="ARBA00044770"/>
    </source>
</evidence>
<dbReference type="GO" id="GO:0008955">
    <property type="term" value="F:peptidoglycan glycosyltransferase activity"/>
    <property type="evidence" value="ECO:0007669"/>
    <property type="project" value="UniProtKB-EC"/>
</dbReference>
<keyword evidence="7" id="KW-0472">Membrane</keyword>
<dbReference type="InterPro" id="IPR050396">
    <property type="entry name" value="Glycosyltr_51/Transpeptidase"/>
</dbReference>
<dbReference type="EC" id="2.4.99.28" evidence="9"/>
<dbReference type="AlphaFoldDB" id="X1BXP3"/>
<keyword evidence="5" id="KW-0133">Cell shape</keyword>
<evidence type="ECO:0000256" key="8">
    <source>
        <dbReference type="ARBA" id="ARBA00023316"/>
    </source>
</evidence>
<reference evidence="11" key="1">
    <citation type="journal article" date="2014" name="Front. Microbiol.">
        <title>High frequency of phylogenetically diverse reductive dehalogenase-homologous genes in deep subseafloor sedimentary metagenomes.</title>
        <authorList>
            <person name="Kawai M."/>
            <person name="Futagami T."/>
            <person name="Toyoda A."/>
            <person name="Takaki Y."/>
            <person name="Nishi S."/>
            <person name="Hori S."/>
            <person name="Arai W."/>
            <person name="Tsubouchi T."/>
            <person name="Morono Y."/>
            <person name="Uchiyama I."/>
            <person name="Ito T."/>
            <person name="Fujiyama A."/>
            <person name="Inagaki F."/>
            <person name="Takami H."/>
        </authorList>
    </citation>
    <scope>NUCLEOTIDE SEQUENCE</scope>
    <source>
        <strain evidence="11">Expedition CK06-06</strain>
    </source>
</reference>
<protein>
    <recommendedName>
        <fullName evidence="9">peptidoglycan glycosyltransferase</fullName>
        <ecNumber evidence="9">2.4.99.28</ecNumber>
    </recommendedName>
</protein>
<gene>
    <name evidence="11" type="ORF">S01H4_30166</name>
</gene>
<evidence type="ECO:0000256" key="3">
    <source>
        <dbReference type="ARBA" id="ARBA00022676"/>
    </source>
</evidence>
<comment type="catalytic activity">
    <reaction evidence="10">
        <text>[GlcNAc-(1-&gt;4)-Mur2Ac(oyl-L-Ala-gamma-D-Glu-L-Lys-D-Ala-D-Ala)](n)-di-trans,octa-cis-undecaprenyl diphosphate + beta-D-GlcNAc-(1-&gt;4)-Mur2Ac(oyl-L-Ala-gamma-D-Glu-L-Lys-D-Ala-D-Ala)-di-trans,octa-cis-undecaprenyl diphosphate = [GlcNAc-(1-&gt;4)-Mur2Ac(oyl-L-Ala-gamma-D-Glu-L-Lys-D-Ala-D-Ala)](n+1)-di-trans,octa-cis-undecaprenyl diphosphate + di-trans,octa-cis-undecaprenyl diphosphate + H(+)</text>
        <dbReference type="Rhea" id="RHEA:23708"/>
        <dbReference type="Rhea" id="RHEA-COMP:9602"/>
        <dbReference type="Rhea" id="RHEA-COMP:9603"/>
        <dbReference type="ChEBI" id="CHEBI:15378"/>
        <dbReference type="ChEBI" id="CHEBI:58405"/>
        <dbReference type="ChEBI" id="CHEBI:60033"/>
        <dbReference type="ChEBI" id="CHEBI:78435"/>
        <dbReference type="EC" id="2.4.99.28"/>
    </reaction>
</comment>
<dbReference type="PANTHER" id="PTHR32282:SF11">
    <property type="entry name" value="PENICILLIN-BINDING PROTEIN 1B"/>
    <property type="match status" value="1"/>
</dbReference>
<keyword evidence="6" id="KW-0573">Peptidoglycan synthesis</keyword>
<dbReference type="GO" id="GO:0030288">
    <property type="term" value="C:outer membrane-bounded periplasmic space"/>
    <property type="evidence" value="ECO:0007669"/>
    <property type="project" value="TreeGrafter"/>
</dbReference>
<dbReference type="GO" id="GO:0071555">
    <property type="term" value="P:cell wall organization"/>
    <property type="evidence" value="ECO:0007669"/>
    <property type="project" value="UniProtKB-KW"/>
</dbReference>
<keyword evidence="4" id="KW-0808">Transferase</keyword>
<evidence type="ECO:0000313" key="11">
    <source>
        <dbReference type="EMBL" id="GAG85902.1"/>
    </source>
</evidence>
<keyword evidence="8" id="KW-0961">Cell wall biogenesis/degradation</keyword>
<evidence type="ECO:0000256" key="5">
    <source>
        <dbReference type="ARBA" id="ARBA00022960"/>
    </source>
</evidence>
<dbReference type="SUPFAM" id="SSF56601">
    <property type="entry name" value="beta-lactamase/transpeptidase-like"/>
    <property type="match status" value="1"/>
</dbReference>
<dbReference type="Gene3D" id="3.40.710.10">
    <property type="entry name" value="DD-peptidase/beta-lactamase superfamily"/>
    <property type="match status" value="1"/>
</dbReference>
<evidence type="ECO:0000256" key="4">
    <source>
        <dbReference type="ARBA" id="ARBA00022679"/>
    </source>
</evidence>
<evidence type="ECO:0000256" key="10">
    <source>
        <dbReference type="ARBA" id="ARBA00049902"/>
    </source>
</evidence>